<gene>
    <name evidence="1" type="ORF">OCBIM_22013318mg</name>
</gene>
<evidence type="ECO:0000313" key="1">
    <source>
        <dbReference type="EMBL" id="KOF89291.1"/>
    </source>
</evidence>
<proteinExistence type="predicted"/>
<accession>A0A0L8HJ88</accession>
<name>A0A0L8HJ88_OCTBM</name>
<dbReference type="EMBL" id="KQ418010">
    <property type="protein sequence ID" value="KOF89291.1"/>
    <property type="molecule type" value="Genomic_DNA"/>
</dbReference>
<protein>
    <submittedName>
        <fullName evidence="1">Uncharacterized protein</fullName>
    </submittedName>
</protein>
<sequence length="88" mass="10392">MRQMVNRDTQHDTQVMQPHLFLQGFRVDTTALRCWTLVKSQIEELGVGVFKQDSVPFHITLMTQEWLTKKFQDQNWLTPNLTPLECCI</sequence>
<organism evidence="1">
    <name type="scientific">Octopus bimaculoides</name>
    <name type="common">California two-spotted octopus</name>
    <dbReference type="NCBI Taxonomy" id="37653"/>
    <lineage>
        <taxon>Eukaryota</taxon>
        <taxon>Metazoa</taxon>
        <taxon>Spiralia</taxon>
        <taxon>Lophotrochozoa</taxon>
        <taxon>Mollusca</taxon>
        <taxon>Cephalopoda</taxon>
        <taxon>Coleoidea</taxon>
        <taxon>Octopodiformes</taxon>
        <taxon>Octopoda</taxon>
        <taxon>Incirrata</taxon>
        <taxon>Octopodidae</taxon>
        <taxon>Octopus</taxon>
    </lineage>
</organism>
<dbReference type="AlphaFoldDB" id="A0A0L8HJ88"/>
<reference evidence="1" key="1">
    <citation type="submission" date="2015-07" db="EMBL/GenBank/DDBJ databases">
        <title>MeaNS - Measles Nucleotide Surveillance Program.</title>
        <authorList>
            <person name="Tran T."/>
            <person name="Druce J."/>
        </authorList>
    </citation>
    <scope>NUCLEOTIDE SEQUENCE</scope>
    <source>
        <strain evidence="1">UCB-OBI-ISO-001</strain>
        <tissue evidence="1">Gonad</tissue>
    </source>
</reference>